<dbReference type="PROSITE" id="PS00307">
    <property type="entry name" value="LECTIN_LEGUME_BETA"/>
    <property type="match status" value="1"/>
</dbReference>
<dbReference type="PROSITE" id="PS50011">
    <property type="entry name" value="PROTEIN_KINASE_DOM"/>
    <property type="match status" value="1"/>
</dbReference>
<proteinExistence type="predicted"/>
<comment type="catalytic activity">
    <reaction evidence="15">
        <text>L-seryl-[protein] + ATP = O-phospho-L-seryl-[protein] + ADP + H(+)</text>
        <dbReference type="Rhea" id="RHEA:17989"/>
        <dbReference type="Rhea" id="RHEA-COMP:9863"/>
        <dbReference type="Rhea" id="RHEA-COMP:11604"/>
        <dbReference type="ChEBI" id="CHEBI:15378"/>
        <dbReference type="ChEBI" id="CHEBI:29999"/>
        <dbReference type="ChEBI" id="CHEBI:30616"/>
        <dbReference type="ChEBI" id="CHEBI:83421"/>
        <dbReference type="ChEBI" id="CHEBI:456216"/>
        <dbReference type="EC" id="2.7.11.1"/>
    </reaction>
</comment>
<dbReference type="FunFam" id="1.10.510.10:FF:000626">
    <property type="entry name" value="probable L-type lectin-domain containing receptor kinase S.5"/>
    <property type="match status" value="1"/>
</dbReference>
<evidence type="ECO:0000256" key="4">
    <source>
        <dbReference type="ARBA" id="ARBA00022527"/>
    </source>
</evidence>
<evidence type="ECO:0000256" key="10">
    <source>
        <dbReference type="ARBA" id="ARBA00022840"/>
    </source>
</evidence>
<dbReference type="GO" id="GO:0004674">
    <property type="term" value="F:protein serine/threonine kinase activity"/>
    <property type="evidence" value="ECO:0007669"/>
    <property type="project" value="UniProtKB-KW"/>
</dbReference>
<feature type="transmembrane region" description="Helical" evidence="17">
    <location>
        <begin position="264"/>
        <end position="285"/>
    </location>
</feature>
<reference evidence="20 21" key="1">
    <citation type="submission" date="2020-12" db="EMBL/GenBank/DDBJ databases">
        <title>Concerted genomic and epigenomic changes stabilize Arabidopsis allopolyploids.</title>
        <authorList>
            <person name="Chen Z."/>
        </authorList>
    </citation>
    <scope>NUCLEOTIDE SEQUENCE [LARGE SCALE GENOMIC DNA]</scope>
    <source>
        <strain evidence="20">Allo738</strain>
        <tissue evidence="20">Leaf</tissue>
    </source>
</reference>
<dbReference type="InterPro" id="IPR001220">
    <property type="entry name" value="Legume_lectin_dom"/>
</dbReference>
<keyword evidence="6 18" id="KW-0732">Signal</keyword>
<evidence type="ECO:0000256" key="2">
    <source>
        <dbReference type="ARBA" id="ARBA00012513"/>
    </source>
</evidence>
<evidence type="ECO:0000256" key="14">
    <source>
        <dbReference type="ARBA" id="ARBA00047899"/>
    </source>
</evidence>
<name>A0A8T2A790_9BRAS</name>
<dbReference type="FunFam" id="3.30.200.20:FF:000476">
    <property type="entry name" value="Probable L-type lectin-domain containing receptor kinase S.5"/>
    <property type="match status" value="1"/>
</dbReference>
<dbReference type="CDD" id="cd06899">
    <property type="entry name" value="lectin_legume_LecRK_Arcelin_ConA"/>
    <property type="match status" value="1"/>
</dbReference>
<dbReference type="SMART" id="SM00220">
    <property type="entry name" value="S_TKc"/>
    <property type="match status" value="1"/>
</dbReference>
<dbReference type="PROSITE" id="PS00108">
    <property type="entry name" value="PROTEIN_KINASE_ST"/>
    <property type="match status" value="1"/>
</dbReference>
<dbReference type="InterPro" id="IPR017441">
    <property type="entry name" value="Protein_kinase_ATP_BS"/>
</dbReference>
<dbReference type="GO" id="GO:0030246">
    <property type="term" value="F:carbohydrate binding"/>
    <property type="evidence" value="ECO:0007669"/>
    <property type="project" value="UniProtKB-KW"/>
</dbReference>
<evidence type="ECO:0000256" key="13">
    <source>
        <dbReference type="ARBA" id="ARBA00023180"/>
    </source>
</evidence>
<dbReference type="InterPro" id="IPR000719">
    <property type="entry name" value="Prot_kinase_dom"/>
</dbReference>
<comment type="catalytic activity">
    <reaction evidence="14">
        <text>L-threonyl-[protein] + ATP = O-phospho-L-threonyl-[protein] + ADP + H(+)</text>
        <dbReference type="Rhea" id="RHEA:46608"/>
        <dbReference type="Rhea" id="RHEA-COMP:11060"/>
        <dbReference type="Rhea" id="RHEA-COMP:11605"/>
        <dbReference type="ChEBI" id="CHEBI:15378"/>
        <dbReference type="ChEBI" id="CHEBI:30013"/>
        <dbReference type="ChEBI" id="CHEBI:30616"/>
        <dbReference type="ChEBI" id="CHEBI:61977"/>
        <dbReference type="ChEBI" id="CHEBI:456216"/>
        <dbReference type="EC" id="2.7.11.1"/>
    </reaction>
</comment>
<dbReference type="GO" id="GO:0005886">
    <property type="term" value="C:plasma membrane"/>
    <property type="evidence" value="ECO:0007669"/>
    <property type="project" value="UniProtKB-SubCell"/>
</dbReference>
<dbReference type="EMBL" id="JAEFBK010000009">
    <property type="protein sequence ID" value="KAG7568299.1"/>
    <property type="molecule type" value="Genomic_DNA"/>
</dbReference>
<evidence type="ECO:0000256" key="18">
    <source>
        <dbReference type="SAM" id="SignalP"/>
    </source>
</evidence>
<evidence type="ECO:0000256" key="9">
    <source>
        <dbReference type="ARBA" id="ARBA00022777"/>
    </source>
</evidence>
<keyword evidence="13" id="KW-0325">Glycoprotein</keyword>
<feature type="binding site" evidence="16">
    <location>
        <position position="356"/>
    </location>
    <ligand>
        <name>ATP</name>
        <dbReference type="ChEBI" id="CHEBI:30616"/>
    </ligand>
</feature>
<keyword evidence="21" id="KW-1185">Reference proteome</keyword>
<dbReference type="Pfam" id="PF00069">
    <property type="entry name" value="Pkinase"/>
    <property type="match status" value="1"/>
</dbReference>
<keyword evidence="8 16" id="KW-0547">Nucleotide-binding</keyword>
<evidence type="ECO:0000256" key="15">
    <source>
        <dbReference type="ARBA" id="ARBA00048679"/>
    </source>
</evidence>
<gene>
    <name evidence="20" type="ORF">ISN45_Aa04g011300</name>
</gene>
<evidence type="ECO:0000256" key="8">
    <source>
        <dbReference type="ARBA" id="ARBA00022741"/>
    </source>
</evidence>
<dbReference type="CDD" id="cd14066">
    <property type="entry name" value="STKc_IRAK"/>
    <property type="match status" value="1"/>
</dbReference>
<keyword evidence="10 16" id="KW-0067">ATP-binding</keyword>
<evidence type="ECO:0000256" key="7">
    <source>
        <dbReference type="ARBA" id="ARBA00022734"/>
    </source>
</evidence>
<dbReference type="InterPro" id="IPR008271">
    <property type="entry name" value="Ser/Thr_kinase_AS"/>
</dbReference>
<dbReference type="PANTHER" id="PTHR27007">
    <property type="match status" value="1"/>
</dbReference>
<dbReference type="Pfam" id="PF00139">
    <property type="entry name" value="Lectin_legB"/>
    <property type="match status" value="1"/>
</dbReference>
<keyword evidence="4" id="KW-0723">Serine/threonine-protein kinase</keyword>
<keyword evidence="9" id="KW-0418">Kinase</keyword>
<keyword evidence="17" id="KW-1133">Transmembrane helix</keyword>
<sequence>MKYSHACKLLFLILTIACKITTQVKCLKFNFSKFNGDSDLYLNYSDIAFEALQVTPEARGAPITNLSGRTVYKDHFRLWRKGKKSTFNTTFVINIQNQTEFGGEGLAFVLTPEKNVPQNSSGMWLGLMNERTNGTRESRIVAVEFDTRKSHPDDLDGNHVGLNVNNINSVVQESLSSRGITINSSIDFTAHVRYDGKNLSVYVSRNPEVHDQRNLVFSWPIDLSAYLPENVYIGFTASTSDFTQLNCVKSWSFEGLEVDGDRNIWLWSLWIITPIVFAVVIGSFLRGLYLRSRSKAGETNPDIEAELDNCATNPQKFKLRELKKATGNFTVENKLGQGGFGMVFKGKWEGRDIAVKRVSEKSRQGKQEFISEIKTIGNLNHRNLVKLLGWCYERKEFLLVYEYMPNGSLDRYVFVEDKSSSNLKWEIRKHIIRGISQALEYLHNGCEKRILHRDIKASNVMLDSDFNAKLGDFGLARMIQQSEMTHHSTKEIAGTPGYMAPETFLTGRATVETDVYAFGVLMLEVVSGKKLSYVMVKENESNYKNSIVNWLWELYRNGTIMDAADPRMGSLFDEEEMKSVLLLGLACCHPNPNLRPSMKNVLKVLTGETSPPDVPTERPAFVWPVMPPSFGVVDYSLTGSQDITLTELTGR</sequence>
<organism evidence="20 21">
    <name type="scientific">Arabidopsis thaliana x Arabidopsis arenosa</name>
    <dbReference type="NCBI Taxonomy" id="1240361"/>
    <lineage>
        <taxon>Eukaryota</taxon>
        <taxon>Viridiplantae</taxon>
        <taxon>Streptophyta</taxon>
        <taxon>Embryophyta</taxon>
        <taxon>Tracheophyta</taxon>
        <taxon>Spermatophyta</taxon>
        <taxon>Magnoliopsida</taxon>
        <taxon>eudicotyledons</taxon>
        <taxon>Gunneridae</taxon>
        <taxon>Pentapetalae</taxon>
        <taxon>rosids</taxon>
        <taxon>malvids</taxon>
        <taxon>Brassicales</taxon>
        <taxon>Brassicaceae</taxon>
        <taxon>Camelineae</taxon>
        <taxon>Arabidopsis</taxon>
    </lineage>
</organism>
<dbReference type="InterPro" id="IPR019825">
    <property type="entry name" value="Lectin_legB_Mn/Ca_BS"/>
</dbReference>
<dbReference type="GO" id="GO:0005524">
    <property type="term" value="F:ATP binding"/>
    <property type="evidence" value="ECO:0007669"/>
    <property type="project" value="UniProtKB-UniRule"/>
</dbReference>
<protein>
    <recommendedName>
        <fullName evidence="2">non-specific serine/threonine protein kinase</fullName>
        <ecNumber evidence="2">2.7.11.1</ecNumber>
    </recommendedName>
</protein>
<evidence type="ECO:0000256" key="1">
    <source>
        <dbReference type="ARBA" id="ARBA00004251"/>
    </source>
</evidence>
<dbReference type="Proteomes" id="UP000694240">
    <property type="component" value="Chromosome 9"/>
</dbReference>
<keyword evidence="12" id="KW-0675">Receptor</keyword>
<keyword evidence="3" id="KW-1003">Cell membrane</keyword>
<evidence type="ECO:0000256" key="17">
    <source>
        <dbReference type="SAM" id="Phobius"/>
    </source>
</evidence>
<dbReference type="FunFam" id="2.60.120.200:FF:000198">
    <property type="entry name" value="Probable L-type lectin-domain containing receptor kinase S.5"/>
    <property type="match status" value="1"/>
</dbReference>
<evidence type="ECO:0000256" key="6">
    <source>
        <dbReference type="ARBA" id="ARBA00022729"/>
    </source>
</evidence>
<dbReference type="EC" id="2.7.11.1" evidence="2"/>
<feature type="signal peptide" evidence="18">
    <location>
        <begin position="1"/>
        <end position="26"/>
    </location>
</feature>
<keyword evidence="7" id="KW-0430">Lectin</keyword>
<evidence type="ECO:0000313" key="21">
    <source>
        <dbReference type="Proteomes" id="UP000694240"/>
    </source>
</evidence>
<evidence type="ECO:0000256" key="5">
    <source>
        <dbReference type="ARBA" id="ARBA00022679"/>
    </source>
</evidence>
<evidence type="ECO:0000256" key="3">
    <source>
        <dbReference type="ARBA" id="ARBA00022475"/>
    </source>
</evidence>
<dbReference type="InterPro" id="IPR050528">
    <property type="entry name" value="L-type_Lectin-RKs"/>
</dbReference>
<keyword evidence="11 17" id="KW-0472">Membrane</keyword>
<feature type="chain" id="PRO_5035887669" description="non-specific serine/threonine protein kinase" evidence="18">
    <location>
        <begin position="27"/>
        <end position="651"/>
    </location>
</feature>
<comment type="caution">
    <text evidence="20">The sequence shown here is derived from an EMBL/GenBank/DDBJ whole genome shotgun (WGS) entry which is preliminary data.</text>
</comment>
<evidence type="ECO:0000256" key="16">
    <source>
        <dbReference type="PROSITE-ProRule" id="PRU10141"/>
    </source>
</evidence>
<dbReference type="PROSITE" id="PS00107">
    <property type="entry name" value="PROTEIN_KINASE_ATP"/>
    <property type="match status" value="1"/>
</dbReference>
<dbReference type="AlphaFoldDB" id="A0A8T2A790"/>
<keyword evidence="17" id="KW-0812">Transmembrane</keyword>
<evidence type="ECO:0000256" key="11">
    <source>
        <dbReference type="ARBA" id="ARBA00023136"/>
    </source>
</evidence>
<evidence type="ECO:0000256" key="12">
    <source>
        <dbReference type="ARBA" id="ARBA00023170"/>
    </source>
</evidence>
<comment type="subcellular location">
    <subcellularLocation>
        <location evidence="1">Cell membrane</location>
        <topology evidence="1">Single-pass type I membrane protein</topology>
    </subcellularLocation>
</comment>
<accession>A0A8T2A790</accession>
<keyword evidence="5" id="KW-0808">Transferase</keyword>
<feature type="domain" description="Protein kinase" evidence="19">
    <location>
        <begin position="329"/>
        <end position="621"/>
    </location>
</feature>
<evidence type="ECO:0000259" key="19">
    <source>
        <dbReference type="PROSITE" id="PS50011"/>
    </source>
</evidence>
<evidence type="ECO:0000313" key="20">
    <source>
        <dbReference type="EMBL" id="KAG7568299.1"/>
    </source>
</evidence>